<proteinExistence type="inferred from homology"/>
<evidence type="ECO:0000256" key="2">
    <source>
        <dbReference type="ARBA" id="ARBA00022670"/>
    </source>
</evidence>
<dbReference type="PANTHER" id="PTHR47359:SF3">
    <property type="entry name" value="NLP_P60 DOMAIN-CONTAINING PROTEIN-RELATED"/>
    <property type="match status" value="1"/>
</dbReference>
<dbReference type="InterPro" id="IPR051794">
    <property type="entry name" value="PG_Endopeptidase_C40"/>
</dbReference>
<dbReference type="PANTHER" id="PTHR47359">
    <property type="entry name" value="PEPTIDOGLYCAN DL-ENDOPEPTIDASE CWLO"/>
    <property type="match status" value="1"/>
</dbReference>
<name>A0ABX6WAV7_STRMQ</name>
<keyword evidence="2" id="KW-0645">Protease</keyword>
<keyword evidence="8" id="KW-1185">Reference proteome</keyword>
<organism evidence="7 8">
    <name type="scientific">Streptomyces malaysiensis</name>
    <dbReference type="NCBI Taxonomy" id="92644"/>
    <lineage>
        <taxon>Bacteria</taxon>
        <taxon>Bacillati</taxon>
        <taxon>Actinomycetota</taxon>
        <taxon>Actinomycetes</taxon>
        <taxon>Kitasatosporales</taxon>
        <taxon>Streptomycetaceae</taxon>
        <taxon>Streptomyces</taxon>
        <taxon>Streptomyces violaceusniger group</taxon>
    </lineage>
</organism>
<comment type="similarity">
    <text evidence="1">Belongs to the peptidase C40 family.</text>
</comment>
<evidence type="ECO:0000256" key="3">
    <source>
        <dbReference type="ARBA" id="ARBA00022801"/>
    </source>
</evidence>
<evidence type="ECO:0000256" key="5">
    <source>
        <dbReference type="SAM" id="MobiDB-lite"/>
    </source>
</evidence>
<sequence length="143" mass="15211">MATVTAPRPRPSAAGPKTASAEAGKRALTYALDQIGKPYVWGAEGPNSFDCSGLTSSAWAYAGRVIPRTSQEQWRQLPRVPLDKLRPGDLVIYYKGASHVAMYAGDGQVVQAPRPGQRVKLSPLASNPLHGAVRPGPAVVPKR</sequence>
<dbReference type="PROSITE" id="PS51935">
    <property type="entry name" value="NLPC_P60"/>
    <property type="match status" value="1"/>
</dbReference>
<keyword evidence="4" id="KW-0788">Thiol protease</keyword>
<gene>
    <name evidence="7" type="ORF">I1A49_30020</name>
</gene>
<reference evidence="7 8" key="1">
    <citation type="submission" date="2020-11" db="EMBL/GenBank/DDBJ databases">
        <title>Complete genome sequence unveiled secondary metabolic potentials in Streptomyces solisilvae HNM0141.</title>
        <authorList>
            <person name="Huang X."/>
        </authorList>
    </citation>
    <scope>NUCLEOTIDE SEQUENCE [LARGE SCALE GENOMIC DNA]</scope>
    <source>
        <strain evidence="7 8">HNM0141</strain>
    </source>
</reference>
<evidence type="ECO:0000256" key="4">
    <source>
        <dbReference type="ARBA" id="ARBA00022807"/>
    </source>
</evidence>
<evidence type="ECO:0000313" key="7">
    <source>
        <dbReference type="EMBL" id="QPI58578.1"/>
    </source>
</evidence>
<feature type="region of interest" description="Disordered" evidence="5">
    <location>
        <begin position="119"/>
        <end position="143"/>
    </location>
</feature>
<protein>
    <submittedName>
        <fullName evidence="7">C40 family peptidase</fullName>
    </submittedName>
</protein>
<evidence type="ECO:0000313" key="8">
    <source>
        <dbReference type="Proteomes" id="UP000663421"/>
    </source>
</evidence>
<evidence type="ECO:0000259" key="6">
    <source>
        <dbReference type="PROSITE" id="PS51935"/>
    </source>
</evidence>
<dbReference type="InterPro" id="IPR038765">
    <property type="entry name" value="Papain-like_cys_pep_sf"/>
</dbReference>
<dbReference type="Pfam" id="PF00877">
    <property type="entry name" value="NLPC_P60"/>
    <property type="match status" value="1"/>
</dbReference>
<dbReference type="SUPFAM" id="SSF54001">
    <property type="entry name" value="Cysteine proteinases"/>
    <property type="match status" value="1"/>
</dbReference>
<evidence type="ECO:0000256" key="1">
    <source>
        <dbReference type="ARBA" id="ARBA00007074"/>
    </source>
</evidence>
<dbReference type="Gene3D" id="3.90.1720.10">
    <property type="entry name" value="endopeptidase domain like (from Nostoc punctiforme)"/>
    <property type="match status" value="1"/>
</dbReference>
<dbReference type="InterPro" id="IPR000064">
    <property type="entry name" value="NLP_P60_dom"/>
</dbReference>
<dbReference type="EMBL" id="CP065050">
    <property type="protein sequence ID" value="QPI58578.1"/>
    <property type="molecule type" value="Genomic_DNA"/>
</dbReference>
<keyword evidence="3" id="KW-0378">Hydrolase</keyword>
<accession>A0ABX6WAV7</accession>
<feature type="region of interest" description="Disordered" evidence="5">
    <location>
        <begin position="1"/>
        <end position="23"/>
    </location>
</feature>
<dbReference type="Proteomes" id="UP000663421">
    <property type="component" value="Chromosome"/>
</dbReference>
<feature type="domain" description="NlpC/P60" evidence="6">
    <location>
        <begin position="21"/>
        <end position="143"/>
    </location>
</feature>